<protein>
    <submittedName>
        <fullName evidence="5">AraC-type DNA-binding protein</fullName>
    </submittedName>
</protein>
<dbReference type="SUPFAM" id="SSF51215">
    <property type="entry name" value="Regulatory protein AraC"/>
    <property type="match status" value="1"/>
</dbReference>
<evidence type="ECO:0000313" key="5">
    <source>
        <dbReference type="EMBL" id="SEQ71254.1"/>
    </source>
</evidence>
<dbReference type="RefSeq" id="WP_090169431.1">
    <property type="nucleotide sequence ID" value="NZ_FOFB01000014.1"/>
</dbReference>
<dbReference type="PANTHER" id="PTHR43280">
    <property type="entry name" value="ARAC-FAMILY TRANSCRIPTIONAL REGULATOR"/>
    <property type="match status" value="1"/>
</dbReference>
<keyword evidence="3" id="KW-0804">Transcription</keyword>
<dbReference type="Proteomes" id="UP000199021">
    <property type="component" value="Unassembled WGS sequence"/>
</dbReference>
<accession>A0A1H9I9L7</accession>
<sequence length="279" mass="32172">MPTSNYLKISTLRELAEIAAGQGVVQPRDEYQLIFLHSGKVSLTLSEKKYLLKGRTLSFLAPGQHFAINDYSDGTNGIVLTFDTDYFLLCLKNQIKLCFYPFFQFSSYPVLKLTTVEWKSLSAIREKIAFEYRNRKSLNDDLLCRLQLNILLIEIERIYTANKLTDEAPISRRHAITAKFKQLVDDNFLTLRGVSDYADKLYLSTTYLSDTVKRVTGRPASALIYDRLIEEIKGELVQTEDTINQIASRLAFNDVSYLCRFFKKHTGMSPQQFRQTNHF</sequence>
<evidence type="ECO:0000256" key="3">
    <source>
        <dbReference type="ARBA" id="ARBA00023163"/>
    </source>
</evidence>
<dbReference type="STRING" id="478744.SAMN05444359_114101"/>
<feature type="domain" description="HTH araC/xylS-type" evidence="4">
    <location>
        <begin position="178"/>
        <end position="276"/>
    </location>
</feature>
<dbReference type="Gene3D" id="1.10.10.60">
    <property type="entry name" value="Homeodomain-like"/>
    <property type="match status" value="1"/>
</dbReference>
<dbReference type="AlphaFoldDB" id="A0A1H9I9L7"/>
<dbReference type="Pfam" id="PF12833">
    <property type="entry name" value="HTH_18"/>
    <property type="match status" value="1"/>
</dbReference>
<evidence type="ECO:0000256" key="1">
    <source>
        <dbReference type="ARBA" id="ARBA00023015"/>
    </source>
</evidence>
<dbReference type="GO" id="GO:0003700">
    <property type="term" value="F:DNA-binding transcription factor activity"/>
    <property type="evidence" value="ECO:0007669"/>
    <property type="project" value="InterPro"/>
</dbReference>
<keyword evidence="2 5" id="KW-0238">DNA-binding</keyword>
<dbReference type="SUPFAM" id="SSF46689">
    <property type="entry name" value="Homeodomain-like"/>
    <property type="match status" value="1"/>
</dbReference>
<dbReference type="InterPro" id="IPR018060">
    <property type="entry name" value="HTH_AraC"/>
</dbReference>
<dbReference type="InParanoid" id="A0A1H9I9L7"/>
<dbReference type="GO" id="GO:0043565">
    <property type="term" value="F:sequence-specific DNA binding"/>
    <property type="evidence" value="ECO:0007669"/>
    <property type="project" value="InterPro"/>
</dbReference>
<keyword evidence="6" id="KW-1185">Reference proteome</keyword>
<evidence type="ECO:0000259" key="4">
    <source>
        <dbReference type="PROSITE" id="PS01124"/>
    </source>
</evidence>
<keyword evidence="1" id="KW-0805">Transcription regulation</keyword>
<reference evidence="6" key="1">
    <citation type="submission" date="2016-10" db="EMBL/GenBank/DDBJ databases">
        <authorList>
            <person name="Varghese N."/>
            <person name="Submissions S."/>
        </authorList>
    </citation>
    <scope>NUCLEOTIDE SEQUENCE [LARGE SCALE GENOMIC DNA]</scope>
    <source>
        <strain evidence="6">DSM 24740</strain>
    </source>
</reference>
<evidence type="ECO:0000313" key="6">
    <source>
        <dbReference type="Proteomes" id="UP000199021"/>
    </source>
</evidence>
<dbReference type="OrthoDB" id="1007667at2"/>
<evidence type="ECO:0000256" key="2">
    <source>
        <dbReference type="ARBA" id="ARBA00023125"/>
    </source>
</evidence>
<dbReference type="EMBL" id="FOFB01000014">
    <property type="protein sequence ID" value="SEQ71254.1"/>
    <property type="molecule type" value="Genomic_DNA"/>
</dbReference>
<dbReference type="PROSITE" id="PS01124">
    <property type="entry name" value="HTH_ARAC_FAMILY_2"/>
    <property type="match status" value="1"/>
</dbReference>
<dbReference type="InterPro" id="IPR009057">
    <property type="entry name" value="Homeodomain-like_sf"/>
</dbReference>
<proteinExistence type="predicted"/>
<name>A0A1H9I9L7_9BACT</name>
<dbReference type="InterPro" id="IPR037923">
    <property type="entry name" value="HTH-like"/>
</dbReference>
<dbReference type="SMART" id="SM00342">
    <property type="entry name" value="HTH_ARAC"/>
    <property type="match status" value="1"/>
</dbReference>
<dbReference type="PANTHER" id="PTHR43280:SF32">
    <property type="entry name" value="TRANSCRIPTIONAL REGULATORY PROTEIN"/>
    <property type="match status" value="1"/>
</dbReference>
<organism evidence="5 6">
    <name type="scientific">Neolewinella agarilytica</name>
    <dbReference type="NCBI Taxonomy" id="478744"/>
    <lineage>
        <taxon>Bacteria</taxon>
        <taxon>Pseudomonadati</taxon>
        <taxon>Bacteroidota</taxon>
        <taxon>Saprospiria</taxon>
        <taxon>Saprospirales</taxon>
        <taxon>Lewinellaceae</taxon>
        <taxon>Neolewinella</taxon>
    </lineage>
</organism>
<gene>
    <name evidence="5" type="ORF">SAMN05444359_114101</name>
</gene>